<gene>
    <name evidence="2" type="ORF">ACFFX0_08745</name>
</gene>
<evidence type="ECO:0000256" key="1">
    <source>
        <dbReference type="SAM" id="MobiDB-lite"/>
    </source>
</evidence>
<feature type="region of interest" description="Disordered" evidence="1">
    <location>
        <begin position="1"/>
        <end position="64"/>
    </location>
</feature>
<evidence type="ECO:0000313" key="2">
    <source>
        <dbReference type="EMBL" id="MFB9071277.1"/>
    </source>
</evidence>
<keyword evidence="3" id="KW-1185">Reference proteome</keyword>
<name>A0ABV5FX81_9MICC</name>
<protein>
    <submittedName>
        <fullName evidence="2">Uncharacterized protein</fullName>
    </submittedName>
</protein>
<evidence type="ECO:0000313" key="3">
    <source>
        <dbReference type="Proteomes" id="UP001589575"/>
    </source>
</evidence>
<sequence length="64" mass="7121">MRPDGVRPGLRSGRARRTAGRAGRLRTGRVDRGGGRWRGRGPGDRTGRRRPAVRDRPGDPRPRP</sequence>
<accession>A0ABV5FX81</accession>
<organism evidence="2 3">
    <name type="scientific">Citricoccus parietis</name>
    <dbReference type="NCBI Taxonomy" id="592307"/>
    <lineage>
        <taxon>Bacteria</taxon>
        <taxon>Bacillati</taxon>
        <taxon>Actinomycetota</taxon>
        <taxon>Actinomycetes</taxon>
        <taxon>Micrococcales</taxon>
        <taxon>Micrococcaceae</taxon>
        <taxon>Citricoccus</taxon>
    </lineage>
</organism>
<dbReference type="Proteomes" id="UP001589575">
    <property type="component" value="Unassembled WGS sequence"/>
</dbReference>
<reference evidence="2 3" key="1">
    <citation type="submission" date="2024-09" db="EMBL/GenBank/DDBJ databases">
        <authorList>
            <person name="Sun Q."/>
            <person name="Mori K."/>
        </authorList>
    </citation>
    <scope>NUCLEOTIDE SEQUENCE [LARGE SCALE GENOMIC DNA]</scope>
    <source>
        <strain evidence="2 3">CCM 7609</strain>
    </source>
</reference>
<dbReference type="EMBL" id="JBHMFI010000001">
    <property type="protein sequence ID" value="MFB9071277.1"/>
    <property type="molecule type" value="Genomic_DNA"/>
</dbReference>
<comment type="caution">
    <text evidence="2">The sequence shown here is derived from an EMBL/GenBank/DDBJ whole genome shotgun (WGS) entry which is preliminary data.</text>
</comment>
<proteinExistence type="predicted"/>
<feature type="compositionally biased region" description="Basic residues" evidence="1">
    <location>
        <begin position="13"/>
        <end position="27"/>
    </location>
</feature>
<feature type="compositionally biased region" description="Basic and acidic residues" evidence="1">
    <location>
        <begin position="41"/>
        <end position="64"/>
    </location>
</feature>